<dbReference type="PRINTS" id="PR00691">
    <property type="entry name" value="ADHESINB"/>
</dbReference>
<dbReference type="GO" id="GO:0030001">
    <property type="term" value="P:metal ion transport"/>
    <property type="evidence" value="ECO:0007669"/>
    <property type="project" value="InterPro"/>
</dbReference>
<dbReference type="InterPro" id="IPR006127">
    <property type="entry name" value="ZnuA-like"/>
</dbReference>
<dbReference type="OrthoDB" id="9810636at2"/>
<protein>
    <submittedName>
        <fullName evidence="5">Zinc transport system substrate-binding protein</fullName>
    </submittedName>
</protein>
<evidence type="ECO:0000256" key="4">
    <source>
        <dbReference type="RuleBase" id="RU003512"/>
    </source>
</evidence>
<dbReference type="RefSeq" id="WP_097018882.1">
    <property type="nucleotide sequence ID" value="NZ_OBDZ01000025.1"/>
</dbReference>
<evidence type="ECO:0000256" key="2">
    <source>
        <dbReference type="ARBA" id="ARBA00022448"/>
    </source>
</evidence>
<evidence type="ECO:0000256" key="1">
    <source>
        <dbReference type="ARBA" id="ARBA00011028"/>
    </source>
</evidence>
<dbReference type="PANTHER" id="PTHR42953">
    <property type="entry name" value="HIGH-AFFINITY ZINC UPTAKE SYSTEM PROTEIN ZNUA-RELATED"/>
    <property type="match status" value="1"/>
</dbReference>
<dbReference type="PANTHER" id="PTHR42953:SF3">
    <property type="entry name" value="HIGH-AFFINITY ZINC UPTAKE SYSTEM PROTEIN ZNUA"/>
    <property type="match status" value="1"/>
</dbReference>
<accession>A0A285HUZ6</accession>
<dbReference type="Proteomes" id="UP000219573">
    <property type="component" value="Unassembled WGS sequence"/>
</dbReference>
<dbReference type="InterPro" id="IPR050492">
    <property type="entry name" value="Bact_metal-bind_prot9"/>
</dbReference>
<evidence type="ECO:0000256" key="3">
    <source>
        <dbReference type="ARBA" id="ARBA00022729"/>
    </source>
</evidence>
<evidence type="ECO:0000313" key="5">
    <source>
        <dbReference type="EMBL" id="SNY39453.1"/>
    </source>
</evidence>
<dbReference type="Pfam" id="PF01297">
    <property type="entry name" value="ZnuA"/>
    <property type="match status" value="1"/>
</dbReference>
<reference evidence="6" key="1">
    <citation type="submission" date="2017-09" db="EMBL/GenBank/DDBJ databases">
        <authorList>
            <person name="Varghese N."/>
            <person name="Submissions S."/>
        </authorList>
    </citation>
    <scope>NUCLEOTIDE SEQUENCE [LARGE SCALE GENOMIC DNA]</scope>
    <source>
        <strain evidence="6">MSL47</strain>
    </source>
</reference>
<dbReference type="STRING" id="1413210.U472_02150"/>
<keyword evidence="6" id="KW-1185">Reference proteome</keyword>
<dbReference type="GO" id="GO:0007155">
    <property type="term" value="P:cell adhesion"/>
    <property type="evidence" value="ECO:0007669"/>
    <property type="project" value="InterPro"/>
</dbReference>
<dbReference type="SUPFAM" id="SSF53807">
    <property type="entry name" value="Helical backbone' metal receptor"/>
    <property type="match status" value="1"/>
</dbReference>
<comment type="similarity">
    <text evidence="1 4">Belongs to the bacterial solute-binding protein 9 family.</text>
</comment>
<dbReference type="InterPro" id="IPR006128">
    <property type="entry name" value="Lipoprotein_PsaA-like"/>
</dbReference>
<organism evidence="5 6">
    <name type="scientific">Orenia metallireducens</name>
    <dbReference type="NCBI Taxonomy" id="1413210"/>
    <lineage>
        <taxon>Bacteria</taxon>
        <taxon>Bacillati</taxon>
        <taxon>Bacillota</taxon>
        <taxon>Clostridia</taxon>
        <taxon>Halanaerobiales</taxon>
        <taxon>Halobacteroidaceae</taxon>
        <taxon>Orenia</taxon>
    </lineage>
</organism>
<keyword evidence="3" id="KW-0732">Signal</keyword>
<dbReference type="PROSITE" id="PS51257">
    <property type="entry name" value="PROKAR_LIPOPROTEIN"/>
    <property type="match status" value="1"/>
</dbReference>
<dbReference type="InterPro" id="IPR006129">
    <property type="entry name" value="AdhesinB"/>
</dbReference>
<name>A0A285HUZ6_9FIRM</name>
<dbReference type="GO" id="GO:0046872">
    <property type="term" value="F:metal ion binding"/>
    <property type="evidence" value="ECO:0007669"/>
    <property type="project" value="InterPro"/>
</dbReference>
<dbReference type="PRINTS" id="PR00690">
    <property type="entry name" value="ADHESNFAMILY"/>
</dbReference>
<evidence type="ECO:0000313" key="6">
    <source>
        <dbReference type="Proteomes" id="UP000219573"/>
    </source>
</evidence>
<proteinExistence type="inferred from homology"/>
<keyword evidence="2 4" id="KW-0813">Transport</keyword>
<sequence length="321" mass="36330">MRKGLLFTVITVIFVMITAIGCSKKQEEVGNEVTQDRLKVYTSFYPLYYVANQIGGEQLEVELVIPNGAEVHSYEPSPRKLADLEESDIFFYNGVGLEPWGDKIVKNLKAVGVKTVKVSESVELIKFEEHDHEAEHSHEAEHLHEHGDYDPHIWLNPLNMIEIARVMKEEFIALDSSHKEFYNNNFADFADEMESLDRDYKDTLANKKQSYILVSHASFGYLAARYGLEQLAIAGISPHQEPSSKDLARLTDEAKEHGLKYIFMETLASPKTAQVLAQEANLEVLTLNPIAGLTVQEQKQGEDYISIMKKNLSSLRKALVE</sequence>
<dbReference type="Gene3D" id="3.40.50.1980">
    <property type="entry name" value="Nitrogenase molybdenum iron protein domain"/>
    <property type="match status" value="2"/>
</dbReference>
<dbReference type="CDD" id="cd01017">
    <property type="entry name" value="AdcA"/>
    <property type="match status" value="1"/>
</dbReference>
<dbReference type="AlphaFoldDB" id="A0A285HUZ6"/>
<dbReference type="EMBL" id="OBDZ01000025">
    <property type="protein sequence ID" value="SNY39453.1"/>
    <property type="molecule type" value="Genomic_DNA"/>
</dbReference>
<gene>
    <name evidence="5" type="ORF">SAMN06265827_12528</name>
</gene>